<accession>G4YJQ1</accession>
<evidence type="ECO:0000256" key="1">
    <source>
        <dbReference type="SAM" id="Phobius"/>
    </source>
</evidence>
<keyword evidence="1" id="KW-0812">Transmembrane</keyword>
<gene>
    <name evidence="2" type="ORF">PHYSODRAFT_419188</name>
</gene>
<feature type="non-terminal residue" evidence="2">
    <location>
        <position position="1"/>
    </location>
</feature>
<dbReference type="GeneID" id="20652054"/>
<dbReference type="AlphaFoldDB" id="G4YJQ1"/>
<organism evidence="2 3">
    <name type="scientific">Phytophthora sojae (strain P6497)</name>
    <name type="common">Soybean stem and root rot agent</name>
    <name type="synonym">Phytophthora megasperma f. sp. glycines</name>
    <dbReference type="NCBI Taxonomy" id="1094619"/>
    <lineage>
        <taxon>Eukaryota</taxon>
        <taxon>Sar</taxon>
        <taxon>Stramenopiles</taxon>
        <taxon>Oomycota</taxon>
        <taxon>Peronosporomycetes</taxon>
        <taxon>Peronosporales</taxon>
        <taxon>Peronosporaceae</taxon>
        <taxon>Phytophthora</taxon>
    </lineage>
</organism>
<name>G4YJQ1_PHYSP</name>
<feature type="non-terminal residue" evidence="2">
    <location>
        <position position="69"/>
    </location>
</feature>
<dbReference type="EMBL" id="JH159151">
    <property type="protein sequence ID" value="EGZ30163.1"/>
    <property type="molecule type" value="Genomic_DNA"/>
</dbReference>
<proteinExistence type="predicted"/>
<evidence type="ECO:0000313" key="3">
    <source>
        <dbReference type="Proteomes" id="UP000002640"/>
    </source>
</evidence>
<dbReference type="KEGG" id="psoj:PHYSODRAFT_419188"/>
<dbReference type="InParanoid" id="G4YJQ1"/>
<feature type="transmembrane region" description="Helical" evidence="1">
    <location>
        <begin position="26"/>
        <end position="50"/>
    </location>
</feature>
<keyword evidence="1" id="KW-1133">Transmembrane helix</keyword>
<evidence type="ECO:0000313" key="2">
    <source>
        <dbReference type="EMBL" id="EGZ30163.1"/>
    </source>
</evidence>
<keyword evidence="3" id="KW-1185">Reference proteome</keyword>
<dbReference type="RefSeq" id="XP_009517438.1">
    <property type="nucleotide sequence ID" value="XM_009519143.1"/>
</dbReference>
<protein>
    <submittedName>
        <fullName evidence="2">Uncharacterized protein</fullName>
    </submittedName>
</protein>
<sequence length="69" mass="7914">LAVYRLGCYPEERAQVLNIYCQRTSLLRVIVLCAITPVPAFVLAIILEILPLRDPSEGWKANYVVWIRL</sequence>
<dbReference type="Proteomes" id="UP000002640">
    <property type="component" value="Unassembled WGS sequence"/>
</dbReference>
<keyword evidence="1" id="KW-0472">Membrane</keyword>
<reference evidence="2 3" key="1">
    <citation type="journal article" date="2006" name="Science">
        <title>Phytophthora genome sequences uncover evolutionary origins and mechanisms of pathogenesis.</title>
        <authorList>
            <person name="Tyler B.M."/>
            <person name="Tripathy S."/>
            <person name="Zhang X."/>
            <person name="Dehal P."/>
            <person name="Jiang R.H."/>
            <person name="Aerts A."/>
            <person name="Arredondo F.D."/>
            <person name="Baxter L."/>
            <person name="Bensasson D."/>
            <person name="Beynon J.L."/>
            <person name="Chapman J."/>
            <person name="Damasceno C.M."/>
            <person name="Dorrance A.E."/>
            <person name="Dou D."/>
            <person name="Dickerman A.W."/>
            <person name="Dubchak I.L."/>
            <person name="Garbelotto M."/>
            <person name="Gijzen M."/>
            <person name="Gordon S.G."/>
            <person name="Govers F."/>
            <person name="Grunwald N.J."/>
            <person name="Huang W."/>
            <person name="Ivors K.L."/>
            <person name="Jones R.W."/>
            <person name="Kamoun S."/>
            <person name="Krampis K."/>
            <person name="Lamour K.H."/>
            <person name="Lee M.K."/>
            <person name="McDonald W.H."/>
            <person name="Medina M."/>
            <person name="Meijer H.J."/>
            <person name="Nordberg E.K."/>
            <person name="Maclean D.J."/>
            <person name="Ospina-Giraldo M.D."/>
            <person name="Morris P.F."/>
            <person name="Phuntumart V."/>
            <person name="Putnam N.H."/>
            <person name="Rash S."/>
            <person name="Rose J.K."/>
            <person name="Sakihama Y."/>
            <person name="Salamov A.A."/>
            <person name="Savidor A."/>
            <person name="Scheuring C.F."/>
            <person name="Smith B.M."/>
            <person name="Sobral B.W."/>
            <person name="Terry A."/>
            <person name="Torto-Alalibo T.A."/>
            <person name="Win J."/>
            <person name="Xu Z."/>
            <person name="Zhang H."/>
            <person name="Grigoriev I.V."/>
            <person name="Rokhsar D.S."/>
            <person name="Boore J.L."/>
        </authorList>
    </citation>
    <scope>NUCLEOTIDE SEQUENCE [LARGE SCALE GENOMIC DNA]</scope>
    <source>
        <strain evidence="2 3">P6497</strain>
    </source>
</reference>